<comment type="similarity">
    <text evidence="1">Belongs to the LysR transcriptional regulatory family.</text>
</comment>
<dbReference type="AlphaFoldDB" id="A0A2S8BK48"/>
<evidence type="ECO:0000313" key="8">
    <source>
        <dbReference type="EMBL" id="PQM46978.1"/>
    </source>
</evidence>
<evidence type="ECO:0000259" key="7">
    <source>
        <dbReference type="Pfam" id="PF03466"/>
    </source>
</evidence>
<dbReference type="GO" id="GO:0003700">
    <property type="term" value="F:DNA-binding transcription factor activity"/>
    <property type="evidence" value="ECO:0007669"/>
    <property type="project" value="TreeGrafter"/>
</dbReference>
<evidence type="ECO:0000256" key="5">
    <source>
        <dbReference type="ARBA" id="ARBA00023163"/>
    </source>
</evidence>
<dbReference type="GO" id="GO:0032993">
    <property type="term" value="C:protein-DNA complex"/>
    <property type="evidence" value="ECO:0007669"/>
    <property type="project" value="TreeGrafter"/>
</dbReference>
<evidence type="ECO:0000256" key="3">
    <source>
        <dbReference type="ARBA" id="ARBA00023125"/>
    </source>
</evidence>
<comment type="caution">
    <text evidence="8">The sequence shown here is derived from an EMBL/GenBank/DDBJ whole genome shotgun (WGS) entry which is preliminary data.</text>
</comment>
<evidence type="ECO:0000256" key="2">
    <source>
        <dbReference type="ARBA" id="ARBA00023015"/>
    </source>
</evidence>
<dbReference type="Pfam" id="PF03466">
    <property type="entry name" value="LysR_substrate"/>
    <property type="match status" value="1"/>
</dbReference>
<dbReference type="PANTHER" id="PTHR30346">
    <property type="entry name" value="TRANSCRIPTIONAL DUAL REGULATOR HCAR-RELATED"/>
    <property type="match status" value="1"/>
</dbReference>
<evidence type="ECO:0000256" key="6">
    <source>
        <dbReference type="SAM" id="MobiDB-lite"/>
    </source>
</evidence>
<dbReference type="CDD" id="cd08414">
    <property type="entry name" value="PBP2_LTTR_aromatics_like"/>
    <property type="match status" value="1"/>
</dbReference>
<keyword evidence="2" id="KW-0805">Transcription regulation</keyword>
<protein>
    <submittedName>
        <fullName evidence="8">Hca operon transcriptional activator HcaR</fullName>
    </submittedName>
</protein>
<dbReference type="SUPFAM" id="SSF53850">
    <property type="entry name" value="Periplasmic binding protein-like II"/>
    <property type="match status" value="1"/>
</dbReference>
<feature type="region of interest" description="Disordered" evidence="6">
    <location>
        <begin position="190"/>
        <end position="310"/>
    </location>
</feature>
<organism evidence="8 9">
    <name type="scientific">Mycobacterium talmoniae</name>
    <dbReference type="NCBI Taxonomy" id="1858794"/>
    <lineage>
        <taxon>Bacteria</taxon>
        <taxon>Bacillati</taxon>
        <taxon>Actinomycetota</taxon>
        <taxon>Actinomycetes</taxon>
        <taxon>Mycobacteriales</taxon>
        <taxon>Mycobacteriaceae</taxon>
        <taxon>Mycobacterium</taxon>
    </lineage>
</organism>
<dbReference type="PANTHER" id="PTHR30346:SF0">
    <property type="entry name" value="HCA OPERON TRANSCRIPTIONAL ACTIVATOR HCAR"/>
    <property type="match status" value="1"/>
</dbReference>
<dbReference type="GO" id="GO:0003677">
    <property type="term" value="F:DNA binding"/>
    <property type="evidence" value="ECO:0007669"/>
    <property type="project" value="UniProtKB-KW"/>
</dbReference>
<feature type="domain" description="LysR substrate-binding" evidence="7">
    <location>
        <begin position="19"/>
        <end position="189"/>
    </location>
</feature>
<proteinExistence type="inferred from homology"/>
<accession>A0A2S8BK48</accession>
<sequence length="310" mass="32744">MTPLRLTLGYVPGGTPAKWARIWAERHPEVPLQLCAIAAADAPDAVRAGTVDVALLRLPADTSGLAVIPLYEETTVVVVPTDHLLTAADEIAAADLDGEPRLLPLDDVVAWAGAPGTPVEHRPETTKDAIELVAAGIGVLIVPQSLARLYHRKDLTYRPITDAPTCPVALAFPEGPQSALVEEFVGIVRGRKPGSSRGQAQPAPKRTARGEDAREAGRPRRGGQGRPQAAPGRTWTTLTDYASESRRRLAGDGKPGQPSVPRSAVSRAYSSNSAVAALPLTGSVSSARPRPPVQSMAHPDISARPWTAER</sequence>
<evidence type="ECO:0000256" key="1">
    <source>
        <dbReference type="ARBA" id="ARBA00009437"/>
    </source>
</evidence>
<dbReference type="EMBL" id="PPEA01000410">
    <property type="protein sequence ID" value="PQM46978.1"/>
    <property type="molecule type" value="Genomic_DNA"/>
</dbReference>
<dbReference type="InterPro" id="IPR005119">
    <property type="entry name" value="LysR_subst-bd"/>
</dbReference>
<evidence type="ECO:0000256" key="4">
    <source>
        <dbReference type="ARBA" id="ARBA00023159"/>
    </source>
</evidence>
<dbReference type="Proteomes" id="UP000238296">
    <property type="component" value="Unassembled WGS sequence"/>
</dbReference>
<dbReference type="Gene3D" id="3.40.190.10">
    <property type="entry name" value="Periplasmic binding protein-like II"/>
    <property type="match status" value="2"/>
</dbReference>
<keyword evidence="5" id="KW-0804">Transcription</keyword>
<gene>
    <name evidence="8" type="primary">hcaR_1</name>
    <name evidence="8" type="ORF">C1Y40_02841</name>
</gene>
<keyword evidence="3" id="KW-0238">DNA-binding</keyword>
<keyword evidence="4" id="KW-0010">Activator</keyword>
<feature type="compositionally biased region" description="Basic and acidic residues" evidence="6">
    <location>
        <begin position="208"/>
        <end position="218"/>
    </location>
</feature>
<evidence type="ECO:0000313" key="9">
    <source>
        <dbReference type="Proteomes" id="UP000238296"/>
    </source>
</evidence>
<name>A0A2S8BK48_9MYCO</name>
<reference evidence="8 9" key="1">
    <citation type="journal article" date="2017" name="Int. J. Syst. Evol. Microbiol.">
        <title>Mycobacterium talmoniae sp. nov., a slowly growing mycobacterium isolated from human respiratory samples.</title>
        <authorList>
            <person name="Davidson R.M."/>
            <person name="DeGroote M.A."/>
            <person name="Marola J.L."/>
            <person name="Buss S."/>
            <person name="Jones V."/>
            <person name="McNeil M.R."/>
            <person name="Freifeld A.G."/>
            <person name="Elaine Epperson L."/>
            <person name="Hasan N.A."/>
            <person name="Jackson M."/>
            <person name="Iwen P.C."/>
            <person name="Salfinger M."/>
            <person name="Strong M."/>
        </authorList>
    </citation>
    <scope>NUCLEOTIDE SEQUENCE [LARGE SCALE GENOMIC DNA]</scope>
    <source>
        <strain evidence="8 9">ATCC BAA-2683</strain>
    </source>
</reference>